<dbReference type="InterPro" id="IPR000719">
    <property type="entry name" value="Prot_kinase_dom"/>
</dbReference>
<dbReference type="InterPro" id="IPR040976">
    <property type="entry name" value="Pkinase_fungal"/>
</dbReference>
<evidence type="ECO:0000256" key="5">
    <source>
        <dbReference type="ARBA" id="ARBA00019973"/>
    </source>
</evidence>
<dbReference type="PROSITE" id="PS00109">
    <property type="entry name" value="PROTEIN_KINASE_TYR"/>
    <property type="match status" value="1"/>
</dbReference>
<name>A0AAJ0CGK0_9HYPO</name>
<dbReference type="PANTHER" id="PTHR38248">
    <property type="entry name" value="FUNK1 6"/>
    <property type="match status" value="1"/>
</dbReference>
<evidence type="ECO:0000256" key="2">
    <source>
        <dbReference type="ARBA" id="ARBA00011534"/>
    </source>
</evidence>
<dbReference type="SUPFAM" id="SSF56112">
    <property type="entry name" value="Protein kinase-like (PK-like)"/>
    <property type="match status" value="1"/>
</dbReference>
<proteinExistence type="predicted"/>
<feature type="domain" description="Protein kinase" evidence="11">
    <location>
        <begin position="422"/>
        <end position="781"/>
    </location>
</feature>
<comment type="caution">
    <text evidence="12">The sequence shown here is derived from an EMBL/GenBank/DDBJ whole genome shotgun (WGS) entry which is preliminary data.</text>
</comment>
<feature type="region of interest" description="Disordered" evidence="10">
    <location>
        <begin position="460"/>
        <end position="513"/>
    </location>
</feature>
<accession>A0AAJ0CGK0</accession>
<comment type="catalytic activity">
    <reaction evidence="9">
        <text>L-seryl-[protein] + ATP = O-phospho-L-seryl-[protein] + ADP + H(+)</text>
        <dbReference type="Rhea" id="RHEA:17989"/>
        <dbReference type="Rhea" id="RHEA-COMP:9863"/>
        <dbReference type="Rhea" id="RHEA-COMP:11604"/>
        <dbReference type="ChEBI" id="CHEBI:15378"/>
        <dbReference type="ChEBI" id="CHEBI:29999"/>
        <dbReference type="ChEBI" id="CHEBI:30616"/>
        <dbReference type="ChEBI" id="CHEBI:83421"/>
        <dbReference type="ChEBI" id="CHEBI:456216"/>
        <dbReference type="EC" id="2.7.11.1"/>
    </reaction>
</comment>
<dbReference type="PROSITE" id="PS50011">
    <property type="entry name" value="PROTEIN_KINASE_DOM"/>
    <property type="match status" value="1"/>
</dbReference>
<comment type="subunit">
    <text evidence="2">Component of the EKC/KEOPS complex composed of at least BUD32, CGI121, GON7, KAE1 and PCC1; the whole complex dimerizes.</text>
</comment>
<evidence type="ECO:0000256" key="1">
    <source>
        <dbReference type="ARBA" id="ARBA00003747"/>
    </source>
</evidence>
<dbReference type="Proteomes" id="UP001251528">
    <property type="component" value="Unassembled WGS sequence"/>
</dbReference>
<evidence type="ECO:0000259" key="11">
    <source>
        <dbReference type="PROSITE" id="PS50011"/>
    </source>
</evidence>
<evidence type="ECO:0000256" key="8">
    <source>
        <dbReference type="ARBA" id="ARBA00047899"/>
    </source>
</evidence>
<dbReference type="Gene3D" id="1.10.510.10">
    <property type="entry name" value="Transferase(Phosphotransferase) domain 1"/>
    <property type="match status" value="1"/>
</dbReference>
<gene>
    <name evidence="12" type="ORF">QQS21_011070</name>
</gene>
<dbReference type="InterPro" id="IPR008266">
    <property type="entry name" value="Tyr_kinase_AS"/>
</dbReference>
<evidence type="ECO:0000256" key="7">
    <source>
        <dbReference type="ARBA" id="ARBA00033194"/>
    </source>
</evidence>
<dbReference type="AlphaFoldDB" id="A0AAJ0CGK0"/>
<dbReference type="EMBL" id="JASWJB010000351">
    <property type="protein sequence ID" value="KAK2591244.1"/>
    <property type="molecule type" value="Genomic_DNA"/>
</dbReference>
<evidence type="ECO:0000256" key="10">
    <source>
        <dbReference type="SAM" id="MobiDB-lite"/>
    </source>
</evidence>
<keyword evidence="13" id="KW-1185">Reference proteome</keyword>
<evidence type="ECO:0000256" key="6">
    <source>
        <dbReference type="ARBA" id="ARBA00030980"/>
    </source>
</evidence>
<protein>
    <recommendedName>
        <fullName evidence="5">EKC/KEOPS complex subunit BUD32</fullName>
        <ecNumber evidence="3">2.7.11.1</ecNumber>
    </recommendedName>
    <alternativeName>
        <fullName evidence="6 7">Atypical Serine/threonine protein kinase BUD32</fullName>
    </alternativeName>
    <alternativeName>
        <fullName evidence="4">EKC/KEOPS complex subunit bud32</fullName>
    </alternativeName>
</protein>
<reference evidence="12" key="1">
    <citation type="submission" date="2023-06" db="EMBL/GenBank/DDBJ databases">
        <title>Conoideocrella luteorostrata (Hypocreales: Clavicipitaceae), a potential biocontrol fungus for elongate hemlock scale in United States Christmas tree production areas.</title>
        <authorList>
            <person name="Barrett H."/>
            <person name="Lovett B."/>
            <person name="Macias A.M."/>
            <person name="Stajich J.E."/>
            <person name="Kasson M.T."/>
        </authorList>
    </citation>
    <scope>NUCLEOTIDE SEQUENCE</scope>
    <source>
        <strain evidence="12">ARSEF 14590</strain>
    </source>
</reference>
<comment type="function">
    <text evidence="1">Component of the EKC/KEOPS complex that is required for the formation of a threonylcarbamoyl group on adenosine at position 37 (t(6)A37) in tRNAs that read codons beginning with adenine. The complex is probably involved in the transfer of the threonylcarbamoyl moiety of threonylcarbamoyl-AMP (TC-AMP) to the N6 group of A37. BUD32 has ATPase activity in the context of the EKC/KEOPS complex and likely plays a supporting role to the catalytic subunit KAE1. The EKC/KEOPS complex also promotes both telomere uncapping and telomere elongation. The complex is required for efficient recruitment of transcriptional coactivators.</text>
</comment>
<organism evidence="12 13">
    <name type="scientific">Conoideocrella luteorostrata</name>
    <dbReference type="NCBI Taxonomy" id="1105319"/>
    <lineage>
        <taxon>Eukaryota</taxon>
        <taxon>Fungi</taxon>
        <taxon>Dikarya</taxon>
        <taxon>Ascomycota</taxon>
        <taxon>Pezizomycotina</taxon>
        <taxon>Sordariomycetes</taxon>
        <taxon>Hypocreomycetidae</taxon>
        <taxon>Hypocreales</taxon>
        <taxon>Clavicipitaceae</taxon>
        <taxon>Conoideocrella</taxon>
    </lineage>
</organism>
<dbReference type="GO" id="GO:0005524">
    <property type="term" value="F:ATP binding"/>
    <property type="evidence" value="ECO:0007669"/>
    <property type="project" value="InterPro"/>
</dbReference>
<dbReference type="GO" id="GO:0004674">
    <property type="term" value="F:protein serine/threonine kinase activity"/>
    <property type="evidence" value="ECO:0007669"/>
    <property type="project" value="UniProtKB-EC"/>
</dbReference>
<comment type="catalytic activity">
    <reaction evidence="8">
        <text>L-threonyl-[protein] + ATP = O-phospho-L-threonyl-[protein] + ADP + H(+)</text>
        <dbReference type="Rhea" id="RHEA:46608"/>
        <dbReference type="Rhea" id="RHEA-COMP:11060"/>
        <dbReference type="Rhea" id="RHEA-COMP:11605"/>
        <dbReference type="ChEBI" id="CHEBI:15378"/>
        <dbReference type="ChEBI" id="CHEBI:30013"/>
        <dbReference type="ChEBI" id="CHEBI:30616"/>
        <dbReference type="ChEBI" id="CHEBI:61977"/>
        <dbReference type="ChEBI" id="CHEBI:456216"/>
        <dbReference type="EC" id="2.7.11.1"/>
    </reaction>
</comment>
<dbReference type="PANTHER" id="PTHR38248:SF2">
    <property type="entry name" value="FUNK1 11"/>
    <property type="match status" value="1"/>
</dbReference>
<evidence type="ECO:0000256" key="4">
    <source>
        <dbReference type="ARBA" id="ARBA00013948"/>
    </source>
</evidence>
<evidence type="ECO:0000256" key="3">
    <source>
        <dbReference type="ARBA" id="ARBA00012513"/>
    </source>
</evidence>
<evidence type="ECO:0000256" key="9">
    <source>
        <dbReference type="ARBA" id="ARBA00048679"/>
    </source>
</evidence>
<evidence type="ECO:0000313" key="13">
    <source>
        <dbReference type="Proteomes" id="UP001251528"/>
    </source>
</evidence>
<dbReference type="InterPro" id="IPR011009">
    <property type="entry name" value="Kinase-like_dom_sf"/>
</dbReference>
<evidence type="ECO:0000313" key="12">
    <source>
        <dbReference type="EMBL" id="KAK2591244.1"/>
    </source>
</evidence>
<sequence>MSLNQEQIKIIADCPLGDLLSHFPAKFRDFTESNETWRDDFCSLLGALLGSPAAYHLQSPDGIDNLADKLFAIIRKIREGELSLKFSQVRPLVDAVVANSPDTEIWYVVMNFIEVSNSSLPPSSIIPTGAGTPVSVSSNWLADTEGREIVERVLFAEIKRHVHRGVPGFFEKHFDSTQWTNKQKKMLKSILESHDGAKWKDFPIDPWEKQVWDWLVKLETALTGAKYKLHTNRTAHEFKTRKGQMDMFFRQPQPTSKKFEFKDILVVGEHKRAFDTGEFKSCLLQLTRYVRSIFCDLPMRRFVHAFTIRATTMELWIFDRSGAYSSGEFDIHDEPEKFARALVAYATMDDEAMGLDTSIELRDKNHYITVEGANGEDKRVQLESLLVKQCAIVCRGTTCFKSTGGVVKFSWRSTKRQPSEVNLLMKARERGVEGVATLVGHTEKMSIADLRAGLEFSMKTQHPFRPTPDGPDGHGGSQKSDTSRSSMKRKSSHSSESSPKRRSLQDNTLSPTKRMSARLQSAILEADDDETGQEANVEPATNMMELFTGPGTKLWGASYEMKSKSKMSLYERDPNEPYENRVLSCLVISPAGRVISDFKTIRELLEPLRDAIRAHQSLYTKGRILHRDISSNNIIITDPSEPGDFNGMLIDLDLAKERDSDPSGARSQTGTMQFMAIEVLRNVDHSYRHDLESFFYVLIWLCARCAWDIEKPFRGTGEVKPAWSRLRDWEIRSFEYIADKKEDSVSFGGMERIMREFPKKLAVVKPLCRRIRKILFPHDTEGRIMISTPSGNSERLYNSIILAFDEAISQL</sequence>
<dbReference type="Pfam" id="PF17667">
    <property type="entry name" value="Pkinase_fungal"/>
    <property type="match status" value="1"/>
</dbReference>
<dbReference type="EC" id="2.7.11.1" evidence="3"/>